<evidence type="ECO:0000256" key="1">
    <source>
        <dbReference type="SAM" id="MobiDB-lite"/>
    </source>
</evidence>
<evidence type="ECO:0000313" key="3">
    <source>
        <dbReference type="Proteomes" id="UP000266152"/>
    </source>
</evidence>
<comment type="caution">
    <text evidence="2">The sequence shown here is derived from an EMBL/GenBank/DDBJ whole genome shotgun (WGS) entry which is preliminary data.</text>
</comment>
<reference evidence="2 3" key="1">
    <citation type="journal article" date="2018" name="PLoS Pathog.">
        <title>Evolution of structural diversity of trichothecenes, a family of toxins produced by plant pathogenic and entomopathogenic fungi.</title>
        <authorList>
            <person name="Proctor R.H."/>
            <person name="McCormick S.P."/>
            <person name="Kim H.S."/>
            <person name="Cardoza R.E."/>
            <person name="Stanley A.M."/>
            <person name="Lindo L."/>
            <person name="Kelly A."/>
            <person name="Brown D.W."/>
            <person name="Lee T."/>
            <person name="Vaughan M.M."/>
            <person name="Alexander N.J."/>
            <person name="Busman M."/>
            <person name="Gutierrez S."/>
        </authorList>
    </citation>
    <scope>NUCLEOTIDE SEQUENCE [LARGE SCALE GENOMIC DNA]</scope>
    <source>
        <strain evidence="2 3">NRRL 3299</strain>
    </source>
</reference>
<keyword evidence="3" id="KW-1185">Reference proteome</keyword>
<gene>
    <name evidence="2" type="ORF">FSPOR_3319</name>
</gene>
<evidence type="ECO:0000313" key="2">
    <source>
        <dbReference type="EMBL" id="RGP71472.1"/>
    </source>
</evidence>
<proteinExistence type="predicted"/>
<dbReference type="Proteomes" id="UP000266152">
    <property type="component" value="Unassembled WGS sequence"/>
</dbReference>
<sequence>MVQPCNFTEEFPLTLPRVTDDSFEFNPTPLPCGDYRGRRNWRILTRHQMIDLTQDRSRSPAHRQGNDPHWRDRSTATTGPHTPTPSPALAPAPVNLGTLPSEQQLTGAILEALPVVAHRQPGSTIQDCSDFAVSEIKALSALVE</sequence>
<protein>
    <submittedName>
        <fullName evidence="2">Uncharacterized protein</fullName>
    </submittedName>
</protein>
<dbReference type="EMBL" id="PXOF01000042">
    <property type="protein sequence ID" value="RGP71472.1"/>
    <property type="molecule type" value="Genomic_DNA"/>
</dbReference>
<organism evidence="2 3">
    <name type="scientific">Fusarium sporotrichioides</name>
    <dbReference type="NCBI Taxonomy" id="5514"/>
    <lineage>
        <taxon>Eukaryota</taxon>
        <taxon>Fungi</taxon>
        <taxon>Dikarya</taxon>
        <taxon>Ascomycota</taxon>
        <taxon>Pezizomycotina</taxon>
        <taxon>Sordariomycetes</taxon>
        <taxon>Hypocreomycetidae</taxon>
        <taxon>Hypocreales</taxon>
        <taxon>Nectriaceae</taxon>
        <taxon>Fusarium</taxon>
    </lineage>
</organism>
<dbReference type="AlphaFoldDB" id="A0A395SHA0"/>
<feature type="region of interest" description="Disordered" evidence="1">
    <location>
        <begin position="50"/>
        <end position="99"/>
    </location>
</feature>
<name>A0A395SHA0_FUSSP</name>
<accession>A0A395SHA0</accession>
<feature type="compositionally biased region" description="Basic and acidic residues" evidence="1">
    <location>
        <begin position="53"/>
        <end position="74"/>
    </location>
</feature>